<dbReference type="KEGG" id="vg:19486746"/>
<keyword evidence="2" id="KW-1185">Reference proteome</keyword>
<dbReference type="GeneID" id="19486746"/>
<dbReference type="RefSeq" id="YP_009030930.1">
    <property type="nucleotide sequence ID" value="NC_024134.1"/>
</dbReference>
<dbReference type="Proteomes" id="UP000026907">
    <property type="component" value="Segment"/>
</dbReference>
<accession>A0A023MI21</accession>
<sequence length="56" mass="6816">MRRRYHHLMWKLYHGAAKAYRTVFGNDNHCIMLHLTAIEHHNEWIRAIVIGDKDFK</sequence>
<dbReference type="EMBL" id="KJ190158">
    <property type="protein sequence ID" value="AHN83609.1"/>
    <property type="molecule type" value="Genomic_DNA"/>
</dbReference>
<reference evidence="1 2" key="1">
    <citation type="journal article" date="2014" name="Genome Announc.">
        <title>Complete Genome Sequences of Two Escherichia coli O157:H7 Phages Effective in Limiting Contamination of Food Products.</title>
        <authorList>
            <person name="Hong Y."/>
            <person name="Pan Y."/>
            <person name="Harman N.J."/>
            <person name="Ebner P.D."/>
        </authorList>
    </citation>
    <scope>NUCLEOTIDE SEQUENCE [LARGE SCALE GENOMIC DNA]</scope>
</reference>
<name>A0A023MI21_9CAUD</name>
<proteinExistence type="predicted"/>
<protein>
    <submittedName>
        <fullName evidence="1">Uncharacterized protein</fullName>
    </submittedName>
</protein>
<evidence type="ECO:0000313" key="2">
    <source>
        <dbReference type="Proteomes" id="UP000026907"/>
    </source>
</evidence>
<organism evidence="1 2">
    <name type="scientific">Escherichia phage FFH2</name>
    <dbReference type="NCBI Taxonomy" id="1446490"/>
    <lineage>
        <taxon>Viruses</taxon>
        <taxon>Duplodnaviria</taxon>
        <taxon>Heunggongvirae</taxon>
        <taxon>Uroviricota</taxon>
        <taxon>Caudoviricetes</taxon>
        <taxon>Vequintavirinae</taxon>
        <taxon>Vequintavirus</taxon>
        <taxon>Vequintavirus PDX</taxon>
        <taxon>Vequintavirus FFH2</taxon>
    </lineage>
</organism>
<evidence type="ECO:0000313" key="1">
    <source>
        <dbReference type="EMBL" id="AHN83609.1"/>
    </source>
</evidence>